<feature type="domain" description="PAC" evidence="3">
    <location>
        <begin position="379"/>
        <end position="431"/>
    </location>
</feature>
<dbReference type="STRING" id="1121421.SAMN02745123_02513"/>
<dbReference type="PROSITE" id="PS50887">
    <property type="entry name" value="GGDEF"/>
    <property type="match status" value="1"/>
</dbReference>
<keyword evidence="7" id="KW-1185">Reference proteome</keyword>
<dbReference type="PROSITE" id="PS50113">
    <property type="entry name" value="PAC"/>
    <property type="match status" value="2"/>
</dbReference>
<feature type="domain" description="PAS" evidence="2">
    <location>
        <begin position="306"/>
        <end position="350"/>
    </location>
</feature>
<dbReference type="SMART" id="SM00091">
    <property type="entry name" value="PAS"/>
    <property type="match status" value="3"/>
</dbReference>
<proteinExistence type="predicted"/>
<dbReference type="Pfam" id="PF00990">
    <property type="entry name" value="GGDEF"/>
    <property type="match status" value="1"/>
</dbReference>
<dbReference type="SUPFAM" id="SSF55073">
    <property type="entry name" value="Nucleotide cyclase"/>
    <property type="match status" value="1"/>
</dbReference>
<dbReference type="Gene3D" id="3.30.450.20">
    <property type="entry name" value="PAS domain"/>
    <property type="match status" value="3"/>
</dbReference>
<evidence type="ECO:0000259" key="2">
    <source>
        <dbReference type="PROSITE" id="PS50112"/>
    </source>
</evidence>
<dbReference type="NCBIfam" id="TIGR00254">
    <property type="entry name" value="GGDEF"/>
    <property type="match status" value="1"/>
</dbReference>
<organism evidence="6 7">
    <name type="scientific">Desulforamulus aeronauticus DSM 10349</name>
    <dbReference type="NCBI Taxonomy" id="1121421"/>
    <lineage>
        <taxon>Bacteria</taxon>
        <taxon>Bacillati</taxon>
        <taxon>Bacillota</taxon>
        <taxon>Clostridia</taxon>
        <taxon>Eubacteriales</taxon>
        <taxon>Peptococcaceae</taxon>
        <taxon>Desulforamulus</taxon>
    </lineage>
</organism>
<dbReference type="CDD" id="cd01949">
    <property type="entry name" value="GGDEF"/>
    <property type="match status" value="1"/>
</dbReference>
<dbReference type="InterPro" id="IPR035965">
    <property type="entry name" value="PAS-like_dom_sf"/>
</dbReference>
<dbReference type="EMBL" id="FRAR01000018">
    <property type="protein sequence ID" value="SHK62071.1"/>
    <property type="molecule type" value="Genomic_DNA"/>
</dbReference>
<dbReference type="SMART" id="SM00086">
    <property type="entry name" value="PAC"/>
    <property type="match status" value="2"/>
</dbReference>
<dbReference type="InterPro" id="IPR013656">
    <property type="entry name" value="PAS_4"/>
</dbReference>
<dbReference type="InterPro" id="IPR003607">
    <property type="entry name" value="HD/PDEase_dom"/>
</dbReference>
<gene>
    <name evidence="6" type="ORF">SAMN02745123_02513</name>
</gene>
<dbReference type="SMART" id="SM00267">
    <property type="entry name" value="GGDEF"/>
    <property type="match status" value="1"/>
</dbReference>
<dbReference type="InterPro" id="IPR043128">
    <property type="entry name" value="Rev_trsase/Diguanyl_cyclase"/>
</dbReference>
<feature type="coiled-coil region" evidence="1">
    <location>
        <begin position="114"/>
        <end position="166"/>
    </location>
</feature>
<dbReference type="AlphaFoldDB" id="A0A1M6TYT3"/>
<dbReference type="Gene3D" id="1.10.3210.10">
    <property type="entry name" value="Hypothetical protein af1432"/>
    <property type="match status" value="1"/>
</dbReference>
<feature type="domain" description="HD-GYP" evidence="5">
    <location>
        <begin position="583"/>
        <end position="770"/>
    </location>
</feature>
<dbReference type="InterPro" id="IPR052020">
    <property type="entry name" value="Cyclic_di-GMP/3'3'-cGAMP_PDE"/>
</dbReference>
<dbReference type="InterPro" id="IPR001610">
    <property type="entry name" value="PAC"/>
</dbReference>
<protein>
    <submittedName>
        <fullName evidence="6">PAS domain S-box-containing protein/diguanylate cyclase (GGDEF) domain-containing protein</fullName>
    </submittedName>
</protein>
<dbReference type="NCBIfam" id="TIGR00229">
    <property type="entry name" value="sensory_box"/>
    <property type="match status" value="3"/>
</dbReference>
<dbReference type="Pfam" id="PF13426">
    <property type="entry name" value="PAS_9"/>
    <property type="match status" value="1"/>
</dbReference>
<dbReference type="InterPro" id="IPR013655">
    <property type="entry name" value="PAS_fold_3"/>
</dbReference>
<dbReference type="OrthoDB" id="9798833at2"/>
<sequence length="770" mass="87863">MMPVSYSNLFMESRNILFILDKLGRILEANPSAQEAYGYSQEEFLYFTIFDLCAVKMSTTIYQQTPQVIEEGVLFETMHRRKDKSTFPVEVSFKKFHLQGKHVILSNIRDISRLKETECSLKQSNEELMATIEELTAANEQLLAAEEELRQQYDELQSSRDVLTTLNQQLTEIIEFLPDATFILDREQKVVAWNRAIEEMTGILKEKIIGQGNYAYSVPFYGQPTPGLIGVFMQNNTNLSNYQNIKRYGNIITGEVFAPALYDGKGAYLQLKTSLLSNSQGETVATIESIRDITESKQAQKALIESEARFRSLSENALDMIYHISFIPKPHFSYINSAAKKITGYRPEEFYQDINVHKNGIYPEDWPLVASVFDGQFQVKSTLRWIHKDGHLVWLEIFRVPIYDLSGKLIAIQGIARDINERKEIEEKLLYLSQHDTITGLYSRSFFEEEMERLEHCSKPVGFLMIDLDGLKLVNDTFGHKAGDQMLIDVANILGKCCKKNHSLARIGGDEFAILLTDCSKEDLASYSRSIKQSLKQYNRENPGKPPLSLSIGSALRENSSKKMSQLFTEADNSMYREKLHRNSSSRSSIVSAMMKALETRDFITEGHGERIETLLKKIGKRMGLTGSQIFDLRLLAQFHDIGKVGIPDRILFKPGPLTADERKEMERHSELGYRIAQSAPELLPIADWILKHHEWWNGKGYPLGLKGEEIPLECRILAIADAYDAMGNDRPYRKALPHSAIIEELKRYAGSQFDPKLVTLLVEIIEEEL</sequence>
<dbReference type="PANTHER" id="PTHR45228">
    <property type="entry name" value="CYCLIC DI-GMP PHOSPHODIESTERASE TM_0186-RELATED"/>
    <property type="match status" value="1"/>
</dbReference>
<evidence type="ECO:0000259" key="5">
    <source>
        <dbReference type="PROSITE" id="PS51832"/>
    </source>
</evidence>
<dbReference type="InterPro" id="IPR000014">
    <property type="entry name" value="PAS"/>
</dbReference>
<feature type="domain" description="PAS" evidence="2">
    <location>
        <begin position="166"/>
        <end position="211"/>
    </location>
</feature>
<dbReference type="PROSITE" id="PS50112">
    <property type="entry name" value="PAS"/>
    <property type="match status" value="3"/>
</dbReference>
<dbReference type="CDD" id="cd00130">
    <property type="entry name" value="PAS"/>
    <property type="match status" value="3"/>
</dbReference>
<dbReference type="SMART" id="SM00471">
    <property type="entry name" value="HDc"/>
    <property type="match status" value="1"/>
</dbReference>
<evidence type="ECO:0000259" key="3">
    <source>
        <dbReference type="PROSITE" id="PS50113"/>
    </source>
</evidence>
<dbReference type="Gene3D" id="3.30.70.270">
    <property type="match status" value="1"/>
</dbReference>
<dbReference type="Proteomes" id="UP000183997">
    <property type="component" value="Unassembled WGS sequence"/>
</dbReference>
<dbReference type="CDD" id="cd00077">
    <property type="entry name" value="HDc"/>
    <property type="match status" value="1"/>
</dbReference>
<dbReference type="InterPro" id="IPR029787">
    <property type="entry name" value="Nucleotide_cyclase"/>
</dbReference>
<feature type="domain" description="PAS" evidence="2">
    <location>
        <begin position="17"/>
        <end position="45"/>
    </location>
</feature>
<reference evidence="7" key="1">
    <citation type="submission" date="2016-11" db="EMBL/GenBank/DDBJ databases">
        <authorList>
            <person name="Varghese N."/>
            <person name="Submissions S."/>
        </authorList>
    </citation>
    <scope>NUCLEOTIDE SEQUENCE [LARGE SCALE GENOMIC DNA]</scope>
    <source>
        <strain evidence="7">DSM 10349</strain>
    </source>
</reference>
<feature type="domain" description="PAC" evidence="3">
    <location>
        <begin position="252"/>
        <end position="305"/>
    </location>
</feature>
<dbReference type="Pfam" id="PF08447">
    <property type="entry name" value="PAS_3"/>
    <property type="match status" value="1"/>
</dbReference>
<evidence type="ECO:0000313" key="6">
    <source>
        <dbReference type="EMBL" id="SHK62071.1"/>
    </source>
</evidence>
<dbReference type="PROSITE" id="PS51832">
    <property type="entry name" value="HD_GYP"/>
    <property type="match status" value="1"/>
</dbReference>
<evidence type="ECO:0000313" key="7">
    <source>
        <dbReference type="Proteomes" id="UP000183997"/>
    </source>
</evidence>
<dbReference type="SUPFAM" id="SSF109604">
    <property type="entry name" value="HD-domain/PDEase-like"/>
    <property type="match status" value="1"/>
</dbReference>
<dbReference type="InterPro" id="IPR037522">
    <property type="entry name" value="HD_GYP_dom"/>
</dbReference>
<dbReference type="PANTHER" id="PTHR45228:SF1">
    <property type="entry name" value="CYCLIC DI-GMP PHOSPHODIESTERASE TM_0186"/>
    <property type="match status" value="1"/>
</dbReference>
<accession>A0A1M6TYT3</accession>
<name>A0A1M6TYT3_9FIRM</name>
<dbReference type="InterPro" id="IPR000700">
    <property type="entry name" value="PAS-assoc_C"/>
</dbReference>
<dbReference type="SUPFAM" id="SSF55785">
    <property type="entry name" value="PYP-like sensor domain (PAS domain)"/>
    <property type="match status" value="3"/>
</dbReference>
<dbReference type="Pfam" id="PF13487">
    <property type="entry name" value="HD_5"/>
    <property type="match status" value="1"/>
</dbReference>
<evidence type="ECO:0000259" key="4">
    <source>
        <dbReference type="PROSITE" id="PS50887"/>
    </source>
</evidence>
<evidence type="ECO:0000256" key="1">
    <source>
        <dbReference type="SAM" id="Coils"/>
    </source>
</evidence>
<keyword evidence="1" id="KW-0175">Coiled coil</keyword>
<dbReference type="InterPro" id="IPR000160">
    <property type="entry name" value="GGDEF_dom"/>
</dbReference>
<feature type="domain" description="GGDEF" evidence="4">
    <location>
        <begin position="459"/>
        <end position="593"/>
    </location>
</feature>
<dbReference type="Pfam" id="PF08448">
    <property type="entry name" value="PAS_4"/>
    <property type="match status" value="1"/>
</dbReference>